<dbReference type="AlphaFoldDB" id="A0A194XM01"/>
<dbReference type="GeneID" id="28818642"/>
<name>A0A194XM01_MOLSC</name>
<dbReference type="KEGG" id="psco:LY89DRAFT_577813"/>
<keyword evidence="3" id="KW-1185">Reference proteome</keyword>
<gene>
    <name evidence="2" type="ORF">LY89DRAFT_577813</name>
</gene>
<dbReference type="OrthoDB" id="3739692at2759"/>
<reference evidence="2 3" key="1">
    <citation type="submission" date="2015-10" db="EMBL/GenBank/DDBJ databases">
        <title>Full genome of DAOMC 229536 Phialocephala scopiformis, a fungal endophyte of spruce producing the potent anti-insectan compound rugulosin.</title>
        <authorList>
            <consortium name="DOE Joint Genome Institute"/>
            <person name="Walker A.K."/>
            <person name="Frasz S.L."/>
            <person name="Seifert K.A."/>
            <person name="Miller J.D."/>
            <person name="Mondo S.J."/>
            <person name="Labutti K."/>
            <person name="Lipzen A."/>
            <person name="Dockter R."/>
            <person name="Kennedy M."/>
            <person name="Grigoriev I.V."/>
            <person name="Spatafora J.W."/>
        </authorList>
    </citation>
    <scope>NUCLEOTIDE SEQUENCE [LARGE SCALE GENOMIC DNA]</scope>
    <source>
        <strain evidence="2 3">CBS 120377</strain>
    </source>
</reference>
<evidence type="ECO:0000259" key="1">
    <source>
        <dbReference type="Pfam" id="PF24968"/>
    </source>
</evidence>
<proteinExistence type="predicted"/>
<dbReference type="Pfam" id="PF24968">
    <property type="entry name" value="DUF7770"/>
    <property type="match status" value="1"/>
</dbReference>
<dbReference type="STRING" id="149040.A0A194XM01"/>
<dbReference type="Proteomes" id="UP000070700">
    <property type="component" value="Unassembled WGS sequence"/>
</dbReference>
<dbReference type="InParanoid" id="A0A194XM01"/>
<accession>A0A194XM01</accession>
<evidence type="ECO:0000313" key="2">
    <source>
        <dbReference type="EMBL" id="KUJ21208.1"/>
    </source>
</evidence>
<feature type="domain" description="DUF7770" evidence="1">
    <location>
        <begin position="18"/>
        <end position="165"/>
    </location>
</feature>
<sequence>RMSAPANNRDKSIVTHARVVAHLSQNFGGGNSENHWSVYFLLQGRGSVRMNMFTPKYGVKEGRLELSIYDYELPTSALKHWDYKMTEGKTFEDVRDFVSKNRRHHYDFSGGGSGCRYWCYTIMNDFEQCGYIPEGSVQHLWPGLQYLYSKSRDPSPLQWIEGKFFY</sequence>
<evidence type="ECO:0000313" key="3">
    <source>
        <dbReference type="Proteomes" id="UP000070700"/>
    </source>
</evidence>
<dbReference type="EMBL" id="KQ947408">
    <property type="protein sequence ID" value="KUJ21208.1"/>
    <property type="molecule type" value="Genomic_DNA"/>
</dbReference>
<dbReference type="InterPro" id="IPR056672">
    <property type="entry name" value="DUF7770"/>
</dbReference>
<feature type="non-terminal residue" evidence="2">
    <location>
        <position position="1"/>
    </location>
</feature>
<protein>
    <recommendedName>
        <fullName evidence="1">DUF7770 domain-containing protein</fullName>
    </recommendedName>
</protein>
<organism evidence="2 3">
    <name type="scientific">Mollisia scopiformis</name>
    <name type="common">Conifer needle endophyte fungus</name>
    <name type="synonym">Phialocephala scopiformis</name>
    <dbReference type="NCBI Taxonomy" id="149040"/>
    <lineage>
        <taxon>Eukaryota</taxon>
        <taxon>Fungi</taxon>
        <taxon>Dikarya</taxon>
        <taxon>Ascomycota</taxon>
        <taxon>Pezizomycotina</taxon>
        <taxon>Leotiomycetes</taxon>
        <taxon>Helotiales</taxon>
        <taxon>Mollisiaceae</taxon>
        <taxon>Mollisia</taxon>
    </lineage>
</organism>
<dbReference type="RefSeq" id="XP_018075563.1">
    <property type="nucleotide sequence ID" value="XM_018208916.1"/>
</dbReference>